<sequence>MGEYAIEAKNLVKLFGKQRAVDGIDLTVPKGIVYGFLGPNGAGKTTTVRMLATLLKPDGGYAKVMGYDVAKETGEVRKQISLTGQYASLDEDLTGIENLVMIGRLFGYSKKLAKERAMELLQAFRLEDAGKKQVKNYSGGMRRRMDIAASIIVTPELLFLDEPTTGLDPMSRNEVWDIIRALVKAGTTVLLTTQYLEEADQLADRIAVIHRGKIIAEATSKELKDSVGDSRLQVELASDQDREEAIKLLEEQLATTIYQTDNQTLTAQVNHPTLVVEALGKLTASGINIVDFSLGKPSLDEVFLTLTGEKVEEEDHG</sequence>
<organism evidence="10 11">
    <name type="scientific">Shouchella xiaoxiensis</name>
    <dbReference type="NCBI Taxonomy" id="766895"/>
    <lineage>
        <taxon>Bacteria</taxon>
        <taxon>Bacillati</taxon>
        <taxon>Bacillota</taxon>
        <taxon>Bacilli</taxon>
        <taxon>Bacillales</taxon>
        <taxon>Bacillaceae</taxon>
        <taxon>Shouchella</taxon>
    </lineage>
</organism>
<evidence type="ECO:0000256" key="4">
    <source>
        <dbReference type="ARBA" id="ARBA00022741"/>
    </source>
</evidence>
<evidence type="ECO:0000313" key="10">
    <source>
        <dbReference type="EMBL" id="MBM7836816.1"/>
    </source>
</evidence>
<dbReference type="GO" id="GO:0005524">
    <property type="term" value="F:ATP binding"/>
    <property type="evidence" value="ECO:0007669"/>
    <property type="project" value="UniProtKB-KW"/>
</dbReference>
<keyword evidence="7" id="KW-0472">Membrane</keyword>
<evidence type="ECO:0000256" key="6">
    <source>
        <dbReference type="ARBA" id="ARBA00022967"/>
    </source>
</evidence>
<dbReference type="InterPro" id="IPR025302">
    <property type="entry name" value="DrrA1/2-like_C"/>
</dbReference>
<dbReference type="InterPro" id="IPR003439">
    <property type="entry name" value="ABC_transporter-like_ATP-bd"/>
</dbReference>
<keyword evidence="2" id="KW-0813">Transport</keyword>
<accession>A0ABS2SP92</accession>
<comment type="subcellular location">
    <subcellularLocation>
        <location evidence="1">Cell membrane</location>
        <topology evidence="1">Peripheral membrane protein</topology>
        <orientation evidence="1">Cytoplasmic side</orientation>
    </subcellularLocation>
</comment>
<dbReference type="SMART" id="SM00382">
    <property type="entry name" value="AAA"/>
    <property type="match status" value="1"/>
</dbReference>
<dbReference type="InterPro" id="IPR017871">
    <property type="entry name" value="ABC_transporter-like_CS"/>
</dbReference>
<dbReference type="Pfam" id="PF13732">
    <property type="entry name" value="DrrA1-3_C"/>
    <property type="match status" value="1"/>
</dbReference>
<dbReference type="InterPro" id="IPR005894">
    <property type="entry name" value="DrrA"/>
</dbReference>
<comment type="caution">
    <text evidence="10">The sequence shown here is derived from an EMBL/GenBank/DDBJ whole genome shotgun (WGS) entry which is preliminary data.</text>
</comment>
<dbReference type="PANTHER" id="PTHR42711">
    <property type="entry name" value="ABC TRANSPORTER ATP-BINDING PROTEIN"/>
    <property type="match status" value="1"/>
</dbReference>
<dbReference type="PROSITE" id="PS50893">
    <property type="entry name" value="ABC_TRANSPORTER_2"/>
    <property type="match status" value="1"/>
</dbReference>
<evidence type="ECO:0000259" key="9">
    <source>
        <dbReference type="PROSITE" id="PS50893"/>
    </source>
</evidence>
<evidence type="ECO:0000256" key="1">
    <source>
        <dbReference type="ARBA" id="ARBA00004413"/>
    </source>
</evidence>
<gene>
    <name evidence="10" type="ORF">JOC54_000047</name>
</gene>
<feature type="domain" description="ABC transporter" evidence="9">
    <location>
        <begin position="6"/>
        <end position="236"/>
    </location>
</feature>
<keyword evidence="5 10" id="KW-0067">ATP-binding</keyword>
<proteinExistence type="inferred from homology"/>
<keyword evidence="4" id="KW-0547">Nucleotide-binding</keyword>
<protein>
    <submittedName>
        <fullName evidence="10">ABC-2 type transport system ATP-binding protein</fullName>
    </submittedName>
</protein>
<comment type="similarity">
    <text evidence="8">Belongs to the ABC transporter superfamily. Drug exporter-1 (DrugE1) (TC 3.A.1.105) family.</text>
</comment>
<dbReference type="InterPro" id="IPR027417">
    <property type="entry name" value="P-loop_NTPase"/>
</dbReference>
<dbReference type="InterPro" id="IPR050763">
    <property type="entry name" value="ABC_transporter_ATP-binding"/>
</dbReference>
<keyword evidence="11" id="KW-1185">Reference proteome</keyword>
<dbReference type="SUPFAM" id="SSF52540">
    <property type="entry name" value="P-loop containing nucleoside triphosphate hydrolases"/>
    <property type="match status" value="1"/>
</dbReference>
<keyword evidence="3" id="KW-1003">Cell membrane</keyword>
<evidence type="ECO:0000256" key="8">
    <source>
        <dbReference type="ARBA" id="ARBA00049985"/>
    </source>
</evidence>
<evidence type="ECO:0000256" key="3">
    <source>
        <dbReference type="ARBA" id="ARBA00022475"/>
    </source>
</evidence>
<dbReference type="RefSeq" id="WP_204463534.1">
    <property type="nucleotide sequence ID" value="NZ_JAFBCV010000001.1"/>
</dbReference>
<evidence type="ECO:0000256" key="7">
    <source>
        <dbReference type="ARBA" id="ARBA00023136"/>
    </source>
</evidence>
<name>A0ABS2SP92_9BACI</name>
<evidence type="ECO:0000256" key="5">
    <source>
        <dbReference type="ARBA" id="ARBA00022840"/>
    </source>
</evidence>
<keyword evidence="6" id="KW-1278">Translocase</keyword>
<dbReference type="EMBL" id="JAFBCV010000001">
    <property type="protein sequence ID" value="MBM7836816.1"/>
    <property type="molecule type" value="Genomic_DNA"/>
</dbReference>
<reference evidence="10" key="1">
    <citation type="submission" date="2021-01" db="EMBL/GenBank/DDBJ databases">
        <title>Genomic Encyclopedia of Type Strains, Phase IV (KMG-IV): sequencing the most valuable type-strain genomes for metagenomic binning, comparative biology and taxonomic classification.</title>
        <authorList>
            <person name="Goeker M."/>
        </authorList>
    </citation>
    <scope>NUCLEOTIDE SEQUENCE</scope>
    <source>
        <strain evidence="10">DSM 21943</strain>
    </source>
</reference>
<dbReference type="PROSITE" id="PS00211">
    <property type="entry name" value="ABC_TRANSPORTER_1"/>
    <property type="match status" value="1"/>
</dbReference>
<dbReference type="Gene3D" id="3.40.50.300">
    <property type="entry name" value="P-loop containing nucleotide triphosphate hydrolases"/>
    <property type="match status" value="1"/>
</dbReference>
<dbReference type="InterPro" id="IPR003593">
    <property type="entry name" value="AAA+_ATPase"/>
</dbReference>
<dbReference type="PANTHER" id="PTHR42711:SF19">
    <property type="entry name" value="DOXORUBICIN RESISTANCE ATP-BINDING PROTEIN DRRA"/>
    <property type="match status" value="1"/>
</dbReference>
<dbReference type="Proteomes" id="UP001179280">
    <property type="component" value="Unassembled WGS sequence"/>
</dbReference>
<dbReference type="Pfam" id="PF00005">
    <property type="entry name" value="ABC_tran"/>
    <property type="match status" value="1"/>
</dbReference>
<dbReference type="NCBIfam" id="TIGR01188">
    <property type="entry name" value="drrA"/>
    <property type="match status" value="1"/>
</dbReference>
<evidence type="ECO:0000313" key="11">
    <source>
        <dbReference type="Proteomes" id="UP001179280"/>
    </source>
</evidence>
<evidence type="ECO:0000256" key="2">
    <source>
        <dbReference type="ARBA" id="ARBA00022448"/>
    </source>
</evidence>